<comment type="caution">
    <text evidence="2">The sequence shown here is derived from an EMBL/GenBank/DDBJ whole genome shotgun (WGS) entry which is preliminary data.</text>
</comment>
<gene>
    <name evidence="2" type="ORF">GGR25_003781</name>
</gene>
<evidence type="ECO:0000259" key="1">
    <source>
        <dbReference type="Pfam" id="PF07238"/>
    </source>
</evidence>
<dbReference type="Proteomes" id="UP000553963">
    <property type="component" value="Unassembled WGS sequence"/>
</dbReference>
<accession>A0A840AUJ2</accession>
<reference evidence="2 3" key="1">
    <citation type="submission" date="2020-08" db="EMBL/GenBank/DDBJ databases">
        <title>Genomic Encyclopedia of Type Strains, Phase IV (KMG-IV): sequencing the most valuable type-strain genomes for metagenomic binning, comparative biology and taxonomic classification.</title>
        <authorList>
            <person name="Goeker M."/>
        </authorList>
    </citation>
    <scope>NUCLEOTIDE SEQUENCE [LARGE SCALE GENOMIC DNA]</scope>
    <source>
        <strain evidence="2 3">DSM 25966</strain>
    </source>
</reference>
<dbReference type="AlphaFoldDB" id="A0A840AUJ2"/>
<dbReference type="EMBL" id="JACIDS010000005">
    <property type="protein sequence ID" value="MBB3932717.1"/>
    <property type="molecule type" value="Genomic_DNA"/>
</dbReference>
<sequence length="200" mass="21856">MSSSTHRPLLANYDRRRYRRHRLSLAGRYMLESRREFACRTIDISADGASLAAPVAGLPGEHVIAYIDHIGRIEGALVRATEHGFTIAIAATLRKRDRLAATLDWLADHDSDDGDEMRRHGRVVPHNPFSYLTLPDGEALRCRILDLSLAGAALALDAEPAIGTPVRLGDIAARVARHFAGGLAISFVTVQSEETLAGHF</sequence>
<evidence type="ECO:0000313" key="3">
    <source>
        <dbReference type="Proteomes" id="UP000553963"/>
    </source>
</evidence>
<dbReference type="Gene3D" id="2.40.10.220">
    <property type="entry name" value="predicted glycosyltransferase like domains"/>
    <property type="match status" value="1"/>
</dbReference>
<evidence type="ECO:0000313" key="2">
    <source>
        <dbReference type="EMBL" id="MBB3932717.1"/>
    </source>
</evidence>
<keyword evidence="3" id="KW-1185">Reference proteome</keyword>
<dbReference type="RefSeq" id="WP_183400390.1">
    <property type="nucleotide sequence ID" value="NZ_JACIDS010000005.1"/>
</dbReference>
<name>A0A840AUJ2_9HYPH</name>
<dbReference type="Pfam" id="PF07238">
    <property type="entry name" value="PilZ"/>
    <property type="match status" value="2"/>
</dbReference>
<dbReference type="SUPFAM" id="SSF141371">
    <property type="entry name" value="PilZ domain-like"/>
    <property type="match status" value="2"/>
</dbReference>
<feature type="domain" description="PilZ" evidence="1">
    <location>
        <begin position="118"/>
        <end position="169"/>
    </location>
</feature>
<dbReference type="GO" id="GO:0035438">
    <property type="term" value="F:cyclic-di-GMP binding"/>
    <property type="evidence" value="ECO:0007669"/>
    <property type="project" value="InterPro"/>
</dbReference>
<organism evidence="2 3">
    <name type="scientific">Kaistia hirudinis</name>
    <dbReference type="NCBI Taxonomy" id="1293440"/>
    <lineage>
        <taxon>Bacteria</taxon>
        <taxon>Pseudomonadati</taxon>
        <taxon>Pseudomonadota</taxon>
        <taxon>Alphaproteobacteria</taxon>
        <taxon>Hyphomicrobiales</taxon>
        <taxon>Kaistiaceae</taxon>
        <taxon>Kaistia</taxon>
    </lineage>
</organism>
<proteinExistence type="predicted"/>
<protein>
    <recommendedName>
        <fullName evidence="1">PilZ domain-containing protein</fullName>
    </recommendedName>
</protein>
<dbReference type="InterPro" id="IPR009875">
    <property type="entry name" value="PilZ_domain"/>
</dbReference>
<feature type="domain" description="PilZ" evidence="1">
    <location>
        <begin position="14"/>
        <end position="87"/>
    </location>
</feature>